<name>A0A509EJL2_9HYPH</name>
<proteinExistence type="predicted"/>
<feature type="transmembrane region" description="Helical" evidence="1">
    <location>
        <begin position="58"/>
        <end position="77"/>
    </location>
</feature>
<keyword evidence="1" id="KW-0812">Transmembrane</keyword>
<dbReference type="RefSeq" id="WP_142585892.1">
    <property type="nucleotide sequence ID" value="NZ_CABFPH010000137.1"/>
</dbReference>
<keyword evidence="3" id="KW-1185">Reference proteome</keyword>
<feature type="transmembrane region" description="Helical" evidence="1">
    <location>
        <begin position="89"/>
        <end position="109"/>
    </location>
</feature>
<keyword evidence="1" id="KW-1133">Transmembrane helix</keyword>
<feature type="transmembrane region" description="Helical" evidence="1">
    <location>
        <begin position="33"/>
        <end position="51"/>
    </location>
</feature>
<dbReference type="EMBL" id="CABFPH010000137">
    <property type="protein sequence ID" value="VUD74596.1"/>
    <property type="molecule type" value="Genomic_DNA"/>
</dbReference>
<organism evidence="2 3">
    <name type="scientific">Methylobacterium symbioticum</name>
    <dbReference type="NCBI Taxonomy" id="2584084"/>
    <lineage>
        <taxon>Bacteria</taxon>
        <taxon>Pseudomonadati</taxon>
        <taxon>Pseudomonadota</taxon>
        <taxon>Alphaproteobacteria</taxon>
        <taxon>Hyphomicrobiales</taxon>
        <taxon>Methylobacteriaceae</taxon>
        <taxon>Methylobacterium</taxon>
    </lineage>
</organism>
<accession>A0A509EJL2</accession>
<evidence type="ECO:0000313" key="2">
    <source>
        <dbReference type="EMBL" id="VUD74596.1"/>
    </source>
</evidence>
<evidence type="ECO:0000256" key="1">
    <source>
        <dbReference type="SAM" id="Phobius"/>
    </source>
</evidence>
<reference evidence="2 3" key="1">
    <citation type="submission" date="2019-06" db="EMBL/GenBank/DDBJ databases">
        <authorList>
            <person name="Rodrigo-Torres L."/>
            <person name="Arahal R. D."/>
            <person name="Lucena T."/>
        </authorList>
    </citation>
    <scope>NUCLEOTIDE SEQUENCE [LARGE SCALE GENOMIC DNA]</scope>
    <source>
        <strain evidence="2 3">SB0023/3</strain>
    </source>
</reference>
<evidence type="ECO:0000313" key="3">
    <source>
        <dbReference type="Proteomes" id="UP000410984"/>
    </source>
</evidence>
<dbReference type="OrthoDB" id="8101133at2"/>
<evidence type="ECO:0008006" key="4">
    <source>
        <dbReference type="Google" id="ProtNLM"/>
    </source>
</evidence>
<keyword evidence="1" id="KW-0472">Membrane</keyword>
<sequence length="119" mass="13259">MQKSARLLGWLLLAALAFVTVCPISLRPISNEPLWFERSVPYALFALLFSIGFPRHRVMVLVLTIAAAGALEAAQILQPSRHGRLPDFLIKAAGCAFGWLVSQALLGLYRARERWAPRF</sequence>
<dbReference type="AlphaFoldDB" id="A0A509EJL2"/>
<gene>
    <name evidence="2" type="ORF">MET9862_05229</name>
</gene>
<protein>
    <recommendedName>
        <fullName evidence="4">VanZ-like domain-containing protein</fullName>
    </recommendedName>
</protein>
<dbReference type="Proteomes" id="UP000410984">
    <property type="component" value="Unassembled WGS sequence"/>
</dbReference>